<dbReference type="SUPFAM" id="SSF49373">
    <property type="entry name" value="Invasin/intimin cell-adhesion fragments"/>
    <property type="match status" value="1"/>
</dbReference>
<protein>
    <recommendedName>
        <fullName evidence="6">BIG2 domain-containing protein</fullName>
    </recommendedName>
</protein>
<gene>
    <name evidence="4" type="ORF">AKO1_013568</name>
</gene>
<dbReference type="Pfam" id="PF02368">
    <property type="entry name" value="Big_2"/>
    <property type="match status" value="1"/>
</dbReference>
<sequence>MNSLHSENPTRKYNWSIQGSDASLIDSNQSNHINVQINQDARSDSTVTVASGNLRDSLKLVVTQPLSVYPTHSVILPDSSIQIQARGGSGTFKFQTNDTLIGSIENQSGDQITVHALEQGQVTIHVIDSITNELVKSIIRISDVSKVYIQGDQFVQIGNSILLNVSATTDRNDQISHDAIKGAQITTRDFEMISIDPIGNSFKITGNKPGVISVTPSALDAKSKRIIGTSHSIQIYEPLRASPEQLLLVQGASRQVHVMGGPKSRSTIYQFASGDSQIASVDQEGLVTAHSIGHTDLIVSCQLPNSNQLLASVKIQIHVVKITGIKSSHPSVTLNTNESLPIHIYATSTHGQLSPMSLQSNRIRIHYNVDDSDLISTSTTNQLNCTSIHVYSKHVTGITQINIKLQMSDFESFETIVMISVVEPIYYTKNCKKSTLVAMSNSWFHLSTNYDSSHSNVKFSIAQSDQYQPAIESVSSSSGLIRTSSSSSSNTERVTVVLAQELLNSQITGTQIILKSIDTLSPFDSKHQQAIQVGAGATINVPFVAKDLLGNAFVSTNGMELPSISFSKIHICDAKVIKSASFDPSDLNLEISGKNVGSVLLEIKTNASKHAYYLMVQVSSAIEPSHISSSSNQANQLLIGDVVNFKLDSQHVVRDGKWSTDQPSVMTIDSQSGKAICKQSGNVEVNYRGDDSNHKMSLFINQINNAKLSPKHSVLGKGDHQVPVVLYDARGRKVELESNDALISRNSKIKCLLSLGGNSFNSKVSNDVGSVTVLKNDVANKNNCLLRVQPRGDGGRMDVDVAVQIENDSASGIPPVTIRPSSGVISIDTSKNIGTFGGEKSRGGSSTKGGDGGGDDENVKMLPIMLFATVMATLLGYVIKNLMSGESSVSNVRMAHVSGPSHVIDHTNQDDRHYLAHDNFHHSQDSVFRNAKLVRREQQSSLRYQK</sequence>
<keyword evidence="5" id="KW-1185">Reference proteome</keyword>
<feature type="domain" description="NUP210 Ig-like" evidence="3">
    <location>
        <begin position="631"/>
        <end position="688"/>
    </location>
</feature>
<dbReference type="InterPro" id="IPR057586">
    <property type="entry name" value="Ig_NUP210_16th"/>
</dbReference>
<organism evidence="4 5">
    <name type="scientific">Acrasis kona</name>
    <dbReference type="NCBI Taxonomy" id="1008807"/>
    <lineage>
        <taxon>Eukaryota</taxon>
        <taxon>Discoba</taxon>
        <taxon>Heterolobosea</taxon>
        <taxon>Tetramitia</taxon>
        <taxon>Eutetramitia</taxon>
        <taxon>Acrasidae</taxon>
        <taxon>Acrasis</taxon>
    </lineage>
</organism>
<dbReference type="InterPro" id="IPR008964">
    <property type="entry name" value="Invasin/intimin_cell_adhesion"/>
</dbReference>
<name>A0AAW2ZJU1_9EUKA</name>
<proteinExistence type="predicted"/>
<dbReference type="PANTHER" id="PTHR23019">
    <property type="entry name" value="NUCLEAR PORE MEMBRANE GLYCOPROTEIN GP210-RELATED"/>
    <property type="match status" value="1"/>
</dbReference>
<evidence type="ECO:0008006" key="6">
    <source>
        <dbReference type="Google" id="ProtNLM"/>
    </source>
</evidence>
<evidence type="ECO:0000313" key="5">
    <source>
        <dbReference type="Proteomes" id="UP001431209"/>
    </source>
</evidence>
<dbReference type="PANTHER" id="PTHR23019:SF0">
    <property type="entry name" value="NUCLEAR PORE MEMBRANE GLYCOPROTEIN 210"/>
    <property type="match status" value="1"/>
</dbReference>
<reference evidence="4 5" key="1">
    <citation type="submission" date="2024-03" db="EMBL/GenBank/DDBJ databases">
        <title>The Acrasis kona genome and developmental transcriptomes reveal deep origins of eukaryotic multicellular pathways.</title>
        <authorList>
            <person name="Sheikh S."/>
            <person name="Fu C.-J."/>
            <person name="Brown M.W."/>
            <person name="Baldauf S.L."/>
        </authorList>
    </citation>
    <scope>NUCLEOTIDE SEQUENCE [LARGE SCALE GENOMIC DNA]</scope>
    <source>
        <strain evidence="4 5">ATCC MYA-3509</strain>
    </source>
</reference>
<evidence type="ECO:0000313" key="4">
    <source>
        <dbReference type="EMBL" id="KAL0488939.1"/>
    </source>
</evidence>
<dbReference type="InterPro" id="IPR003343">
    <property type="entry name" value="Big_2"/>
</dbReference>
<evidence type="ECO:0000259" key="3">
    <source>
        <dbReference type="Pfam" id="PF25354"/>
    </source>
</evidence>
<dbReference type="EMBL" id="JAOPGA020001497">
    <property type="protein sequence ID" value="KAL0488939.1"/>
    <property type="molecule type" value="Genomic_DNA"/>
</dbReference>
<dbReference type="AlphaFoldDB" id="A0AAW2ZJU1"/>
<evidence type="ECO:0000256" key="1">
    <source>
        <dbReference type="SAM" id="MobiDB-lite"/>
    </source>
</evidence>
<dbReference type="GO" id="GO:0005643">
    <property type="term" value="C:nuclear pore"/>
    <property type="evidence" value="ECO:0007669"/>
    <property type="project" value="TreeGrafter"/>
</dbReference>
<evidence type="ECO:0000259" key="2">
    <source>
        <dbReference type="Pfam" id="PF02368"/>
    </source>
</evidence>
<accession>A0AAW2ZJU1</accession>
<dbReference type="Proteomes" id="UP001431209">
    <property type="component" value="Unassembled WGS sequence"/>
</dbReference>
<feature type="domain" description="BIG2" evidence="2">
    <location>
        <begin position="240"/>
        <end position="296"/>
    </location>
</feature>
<dbReference type="Pfam" id="PF25354">
    <property type="entry name" value="Ig_NUP210_16th"/>
    <property type="match status" value="1"/>
</dbReference>
<comment type="caution">
    <text evidence="4">The sequence shown here is derived from an EMBL/GenBank/DDBJ whole genome shotgun (WGS) entry which is preliminary data.</text>
</comment>
<dbReference type="InterPro" id="IPR045197">
    <property type="entry name" value="NUP210-like"/>
</dbReference>
<feature type="region of interest" description="Disordered" evidence="1">
    <location>
        <begin position="834"/>
        <end position="855"/>
    </location>
</feature>